<feature type="compositionally biased region" description="Polar residues" evidence="1">
    <location>
        <begin position="52"/>
        <end position="64"/>
    </location>
</feature>
<dbReference type="Proteomes" id="UP000278746">
    <property type="component" value="Unassembled WGS sequence"/>
</dbReference>
<protein>
    <submittedName>
        <fullName evidence="2">Uncharacterized protein</fullName>
    </submittedName>
</protein>
<name>A0A3M7TP76_9BACI</name>
<feature type="region of interest" description="Disordered" evidence="1">
    <location>
        <begin position="31"/>
        <end position="64"/>
    </location>
</feature>
<keyword evidence="3" id="KW-1185">Reference proteome</keyword>
<evidence type="ECO:0000256" key="1">
    <source>
        <dbReference type="SAM" id="MobiDB-lite"/>
    </source>
</evidence>
<accession>A0A3M7TP76</accession>
<evidence type="ECO:0000313" key="2">
    <source>
        <dbReference type="EMBL" id="RNA66817.1"/>
    </source>
</evidence>
<dbReference type="OrthoDB" id="2943308at2"/>
<proteinExistence type="predicted"/>
<dbReference type="AlphaFoldDB" id="A0A3M7TP76"/>
<comment type="caution">
    <text evidence="2">The sequence shown here is derived from an EMBL/GenBank/DDBJ whole genome shotgun (WGS) entry which is preliminary data.</text>
</comment>
<gene>
    <name evidence="2" type="ORF">EBO34_16555</name>
</gene>
<sequence length="64" mass="7549">MYYTKEEIRLMLDHLDDRELGKVYHYIVKLKKENRQRRSMNGEASGPKKKASGSTEESAQMENE</sequence>
<reference evidence="2 3" key="1">
    <citation type="submission" date="2018-10" db="EMBL/GenBank/DDBJ databases">
        <title>Bacillus Keqinensis sp. nov., a moderately halophilic bacterium isolated from a saline-alkaline lake.</title>
        <authorList>
            <person name="Wang H."/>
        </authorList>
    </citation>
    <scope>NUCLEOTIDE SEQUENCE [LARGE SCALE GENOMIC DNA]</scope>
    <source>
        <strain evidence="2 3">KQ-3</strain>
    </source>
</reference>
<evidence type="ECO:0000313" key="3">
    <source>
        <dbReference type="Proteomes" id="UP000278746"/>
    </source>
</evidence>
<dbReference type="RefSeq" id="WP_122900639.1">
    <property type="nucleotide sequence ID" value="NZ_RHIB01000003.1"/>
</dbReference>
<organism evidence="2 3">
    <name type="scientific">Alteribacter keqinensis</name>
    <dbReference type="NCBI Taxonomy" id="2483800"/>
    <lineage>
        <taxon>Bacteria</taxon>
        <taxon>Bacillati</taxon>
        <taxon>Bacillota</taxon>
        <taxon>Bacilli</taxon>
        <taxon>Bacillales</taxon>
        <taxon>Bacillaceae</taxon>
        <taxon>Alteribacter</taxon>
    </lineage>
</organism>
<dbReference type="EMBL" id="RHIB01000003">
    <property type="protein sequence ID" value="RNA66817.1"/>
    <property type="molecule type" value="Genomic_DNA"/>
</dbReference>